<gene>
    <name evidence="1" type="ORF">FDF74_03440</name>
</gene>
<sequence>MNKKEIEEKILEECLSILPKVGKLPFDKGLVIMREEAWKIADKYGTDGANVFNILFSNYPKAE</sequence>
<dbReference type="AlphaFoldDB" id="A0A6M0R7T0"/>
<keyword evidence="2" id="KW-1185">Reference proteome</keyword>
<dbReference type="EMBL" id="SXDP01000002">
    <property type="protein sequence ID" value="NEZ46265.1"/>
    <property type="molecule type" value="Genomic_DNA"/>
</dbReference>
<proteinExistence type="predicted"/>
<evidence type="ECO:0000313" key="2">
    <source>
        <dbReference type="Proteomes" id="UP000473885"/>
    </source>
</evidence>
<name>A0A6M0R7T0_9CLOT</name>
<accession>A0A6M0R7T0</accession>
<organism evidence="1 2">
    <name type="scientific">Clostridium niameyense</name>
    <dbReference type="NCBI Taxonomy" id="1622073"/>
    <lineage>
        <taxon>Bacteria</taxon>
        <taxon>Bacillati</taxon>
        <taxon>Bacillota</taxon>
        <taxon>Clostridia</taxon>
        <taxon>Eubacteriales</taxon>
        <taxon>Clostridiaceae</taxon>
        <taxon>Clostridium</taxon>
    </lineage>
</organism>
<comment type="caution">
    <text evidence="1">The sequence shown here is derived from an EMBL/GenBank/DDBJ whole genome shotgun (WGS) entry which is preliminary data.</text>
</comment>
<dbReference type="Proteomes" id="UP000473885">
    <property type="component" value="Unassembled WGS sequence"/>
</dbReference>
<evidence type="ECO:0000313" key="1">
    <source>
        <dbReference type="EMBL" id="NEZ46265.1"/>
    </source>
</evidence>
<protein>
    <submittedName>
        <fullName evidence="1">Uncharacterized protein</fullName>
    </submittedName>
</protein>
<reference evidence="1 2" key="1">
    <citation type="submission" date="2019-04" db="EMBL/GenBank/DDBJ databases">
        <title>Genome sequencing of Clostridium botulinum Groups I-IV and Clostridium butyricum.</title>
        <authorList>
            <person name="Brunt J."/>
            <person name="Van Vliet A.H.M."/>
            <person name="Stringer S.C."/>
            <person name="Carter A.T."/>
            <person name="Peck M.W."/>
        </authorList>
    </citation>
    <scope>NUCLEOTIDE SEQUENCE [LARGE SCALE GENOMIC DNA]</scope>
    <source>
        <strain evidence="1 2">IFR 18/094</strain>
    </source>
</reference>
<dbReference type="RefSeq" id="WP_163248557.1">
    <property type="nucleotide sequence ID" value="NZ_SXDP01000002.1"/>
</dbReference>